<dbReference type="STRING" id="78915.A0A4P9XIF7"/>
<protein>
    <recommendedName>
        <fullName evidence="1">Domain of unknown function at the cortex 1 domain-containing protein</fullName>
    </recommendedName>
</protein>
<dbReference type="AlphaFoldDB" id="A0A4P9XIF7"/>
<name>A0A4P9XIF7_9FUNG</name>
<dbReference type="OrthoDB" id="2119945at2759"/>
<evidence type="ECO:0000259" key="1">
    <source>
        <dbReference type="Pfam" id="PF08588"/>
    </source>
</evidence>
<dbReference type="PANTHER" id="PTHR34826:SF1">
    <property type="entry name" value="UPF0590 PROTEIN C594.01"/>
    <property type="match status" value="1"/>
</dbReference>
<evidence type="ECO:0000313" key="2">
    <source>
        <dbReference type="EMBL" id="RKP05477.1"/>
    </source>
</evidence>
<feature type="domain" description="Domain of unknown function at the cortex 1" evidence="1">
    <location>
        <begin position="2"/>
        <end position="264"/>
    </location>
</feature>
<dbReference type="Proteomes" id="UP000271241">
    <property type="component" value="Unassembled WGS sequence"/>
</dbReference>
<accession>A0A4P9XIF7</accession>
<keyword evidence="3" id="KW-1185">Reference proteome</keyword>
<dbReference type="PANTHER" id="PTHR34826">
    <property type="entry name" value="UPF0590 PROTEIN C409.17C"/>
    <property type="match status" value="1"/>
</dbReference>
<gene>
    <name evidence="2" type="ORF">THASP1DRAFT_19757</name>
</gene>
<dbReference type="EMBL" id="KZ993119">
    <property type="protein sequence ID" value="RKP05477.1"/>
    <property type="molecule type" value="Genomic_DNA"/>
</dbReference>
<proteinExistence type="predicted"/>
<reference evidence="3" key="1">
    <citation type="journal article" date="2018" name="Nat. Microbiol.">
        <title>Leveraging single-cell genomics to expand the fungal tree of life.</title>
        <authorList>
            <person name="Ahrendt S.R."/>
            <person name="Quandt C.A."/>
            <person name="Ciobanu D."/>
            <person name="Clum A."/>
            <person name="Salamov A."/>
            <person name="Andreopoulos B."/>
            <person name="Cheng J.F."/>
            <person name="Woyke T."/>
            <person name="Pelin A."/>
            <person name="Henrissat B."/>
            <person name="Reynolds N.K."/>
            <person name="Benny G.L."/>
            <person name="Smith M.E."/>
            <person name="James T.Y."/>
            <person name="Grigoriev I.V."/>
        </authorList>
    </citation>
    <scope>NUCLEOTIDE SEQUENCE [LARGE SCALE GENOMIC DNA]</scope>
    <source>
        <strain evidence="3">RSA 1356</strain>
    </source>
</reference>
<organism evidence="2 3">
    <name type="scientific">Thamnocephalis sphaerospora</name>
    <dbReference type="NCBI Taxonomy" id="78915"/>
    <lineage>
        <taxon>Eukaryota</taxon>
        <taxon>Fungi</taxon>
        <taxon>Fungi incertae sedis</taxon>
        <taxon>Zoopagomycota</taxon>
        <taxon>Zoopagomycotina</taxon>
        <taxon>Zoopagomycetes</taxon>
        <taxon>Zoopagales</taxon>
        <taxon>Sigmoideomycetaceae</taxon>
        <taxon>Thamnocephalis</taxon>
    </lineage>
</organism>
<dbReference type="Pfam" id="PF08588">
    <property type="entry name" value="Duc1"/>
    <property type="match status" value="1"/>
</dbReference>
<evidence type="ECO:0000313" key="3">
    <source>
        <dbReference type="Proteomes" id="UP000271241"/>
    </source>
</evidence>
<sequence length="272" mass="31584">MPLLVRAGPSYDQLETVRVNDDRHPMLINSPHFTGRLVVRIRDFTGEAPEGEARIENTDYFKGRRRKFSIQMEGRFKQVVTAEELYYGVDFDQLLPIPSIFEIGMSAARFIDPAVYYETHAKKPYIMSPLLCGINTFSIRDAPEAPLEPPSPPLPLGEYTLGGAKDMKEDTRLQLQPESNGESMPYKKRRKYFLDKTAREKFLFTPDRVYGMDFYSPHMDFNTFRIKLGVSVNVKKYLGDIPVRYVCRTLNDERVFFVVQFELVDDRRRSVQ</sequence>
<dbReference type="InterPro" id="IPR013897">
    <property type="entry name" value="Duc1"/>
</dbReference>